<evidence type="ECO:0008006" key="3">
    <source>
        <dbReference type="Google" id="ProtNLM"/>
    </source>
</evidence>
<dbReference type="Proteomes" id="UP000596661">
    <property type="component" value="Chromosome 8"/>
</dbReference>
<organism evidence="1 2">
    <name type="scientific">Cannabis sativa</name>
    <name type="common">Hemp</name>
    <name type="synonym">Marijuana</name>
    <dbReference type="NCBI Taxonomy" id="3483"/>
    <lineage>
        <taxon>Eukaryota</taxon>
        <taxon>Viridiplantae</taxon>
        <taxon>Streptophyta</taxon>
        <taxon>Embryophyta</taxon>
        <taxon>Tracheophyta</taxon>
        <taxon>Spermatophyta</taxon>
        <taxon>Magnoliopsida</taxon>
        <taxon>eudicotyledons</taxon>
        <taxon>Gunneridae</taxon>
        <taxon>Pentapetalae</taxon>
        <taxon>rosids</taxon>
        <taxon>fabids</taxon>
        <taxon>Rosales</taxon>
        <taxon>Cannabaceae</taxon>
        <taxon>Cannabis</taxon>
    </lineage>
</organism>
<evidence type="ECO:0000313" key="2">
    <source>
        <dbReference type="Proteomes" id="UP000596661"/>
    </source>
</evidence>
<dbReference type="EnsemblPlants" id="evm.model.08.1731">
    <property type="protein sequence ID" value="cds.evm.model.08.1731"/>
    <property type="gene ID" value="evm.TU.08.1731"/>
</dbReference>
<dbReference type="PANTHER" id="PTHR37610">
    <property type="entry name" value="CCHC-TYPE DOMAIN-CONTAINING PROTEIN"/>
    <property type="match status" value="1"/>
</dbReference>
<protein>
    <recommendedName>
        <fullName evidence="3">Retrotransposon Copia-like N-terminal domain-containing protein</fullName>
    </recommendedName>
</protein>
<dbReference type="AlphaFoldDB" id="A0A803Q9L9"/>
<keyword evidence="2" id="KW-1185">Reference proteome</keyword>
<proteinExistence type="predicted"/>
<name>A0A803Q9L9_CANSA</name>
<dbReference type="PANTHER" id="PTHR37610:SF97">
    <property type="entry name" value="RETROTRANSPOSON GAG DOMAIN-CONTAINING PROTEIN"/>
    <property type="match status" value="1"/>
</dbReference>
<dbReference type="Gramene" id="evm.model.08.1731">
    <property type="protein sequence ID" value="cds.evm.model.08.1731"/>
    <property type="gene ID" value="evm.TU.08.1731"/>
</dbReference>
<reference evidence="1" key="1">
    <citation type="submission" date="2018-11" db="EMBL/GenBank/DDBJ databases">
        <authorList>
            <person name="Grassa J C."/>
        </authorList>
    </citation>
    <scope>NUCLEOTIDE SEQUENCE [LARGE SCALE GENOMIC DNA]</scope>
</reference>
<sequence length="187" mass="21815">MVLLHQWLRIKQLRSISILILLPIQPPQQFLDELNQSSPRIKIPTWFIPKITPSLLQITPQLPLFLVFIADHSSPFFLSTGDHPGIGVYRPRWNKLSMLETRHAKNKIAFINGSLPRPETGNLYLNSWLRCNNKVMSWLVNSVSHEIAQSIMYFDLATDMWNDLVKRFNEGNDPRIFQLQTQLTRLQ</sequence>
<reference evidence="1" key="2">
    <citation type="submission" date="2021-03" db="UniProtKB">
        <authorList>
            <consortium name="EnsemblPlants"/>
        </authorList>
    </citation>
    <scope>IDENTIFICATION</scope>
</reference>
<evidence type="ECO:0000313" key="1">
    <source>
        <dbReference type="EnsemblPlants" id="cds.evm.model.08.1731"/>
    </source>
</evidence>
<dbReference type="EMBL" id="UZAU01000716">
    <property type="status" value="NOT_ANNOTATED_CDS"/>
    <property type="molecule type" value="Genomic_DNA"/>
</dbReference>
<accession>A0A803Q9L9</accession>